<name>A0A7W9UTI8_9ACTN</name>
<dbReference type="Proteomes" id="UP000585836">
    <property type="component" value="Unassembled WGS sequence"/>
</dbReference>
<comment type="caution">
    <text evidence="1">The sequence shown here is derived from an EMBL/GenBank/DDBJ whole genome shotgun (WGS) entry which is preliminary data.</text>
</comment>
<proteinExistence type="predicted"/>
<gene>
    <name evidence="1" type="ORF">FHS34_005629</name>
</gene>
<evidence type="ECO:0000313" key="1">
    <source>
        <dbReference type="EMBL" id="MBB5930136.1"/>
    </source>
</evidence>
<keyword evidence="2" id="KW-1185">Reference proteome</keyword>
<organism evidence="1 2">
    <name type="scientific">Streptomyces echinatus</name>
    <dbReference type="NCBI Taxonomy" id="67293"/>
    <lineage>
        <taxon>Bacteria</taxon>
        <taxon>Bacillati</taxon>
        <taxon>Actinomycetota</taxon>
        <taxon>Actinomycetes</taxon>
        <taxon>Kitasatosporales</taxon>
        <taxon>Streptomycetaceae</taxon>
        <taxon>Streptomyces</taxon>
    </lineage>
</organism>
<reference evidence="1 2" key="1">
    <citation type="submission" date="2020-08" db="EMBL/GenBank/DDBJ databases">
        <title>Genomic Encyclopedia of Type Strains, Phase III (KMG-III): the genomes of soil and plant-associated and newly described type strains.</title>
        <authorList>
            <person name="Whitman W."/>
        </authorList>
    </citation>
    <scope>NUCLEOTIDE SEQUENCE [LARGE SCALE GENOMIC DNA]</scope>
    <source>
        <strain evidence="1 2">CECT 3313</strain>
    </source>
</reference>
<dbReference type="EMBL" id="JACHJK010000011">
    <property type="protein sequence ID" value="MBB5930136.1"/>
    <property type="molecule type" value="Genomic_DNA"/>
</dbReference>
<evidence type="ECO:0000313" key="2">
    <source>
        <dbReference type="Proteomes" id="UP000585836"/>
    </source>
</evidence>
<sequence>MVITFQFTVRPDQGAPSGFDMGDMLVTGALGTANSSGHVPDQGMMIYLSVVQLLDSLREFLQGDARVLSYIGADTSFNLVVRRNKDGLSVAGKNGVIARTTVPELASAVLRPAEELGRSLPQEDPVASDWETVLTAFRPLVPDTRG</sequence>
<protein>
    <submittedName>
        <fullName evidence="1">Uncharacterized protein</fullName>
    </submittedName>
</protein>
<dbReference type="AlphaFoldDB" id="A0A7W9UTI8"/>
<dbReference type="RefSeq" id="WP_184970309.1">
    <property type="nucleotide sequence ID" value="NZ_BAAAWF010000116.1"/>
</dbReference>
<accession>A0A7W9UTI8</accession>